<protein>
    <submittedName>
        <fullName evidence="3">Putative hydrolase</fullName>
    </submittedName>
</protein>
<keyword evidence="1" id="KW-0732">Signal</keyword>
<accession>A0A6A5ZDM7</accession>
<evidence type="ECO:0000313" key="4">
    <source>
        <dbReference type="Proteomes" id="UP000799770"/>
    </source>
</evidence>
<evidence type="ECO:0000313" key="3">
    <source>
        <dbReference type="EMBL" id="KAF2117013.1"/>
    </source>
</evidence>
<feature type="chain" id="PRO_5025588424" evidence="1">
    <location>
        <begin position="21"/>
        <end position="338"/>
    </location>
</feature>
<sequence>MTVLHFLLASLVVFLHLVQCQSADLSNFDDWYHQRIQLDDVSIHFRYYGSGPPVLLVHGFPEHSLTWHTIGPILAQNYTVIVPDNRGCGDSSLSASGNYTAPAGGSDLKAILDFLNINQTFVFAHDKGVGLATSLAIEHPEIVSRIILAEYPLPGYGYTTTVTSSNLYLNWQLAFFAVPDAAEFFISGREKQMLSWYFFHSSYSGMEAMTEDHLNRYTTQISKPGFLRSGMSYFAAAWDDEAYFTSAFSNGNRLHMPMLALGGEASFSPVAVLNQSWSGVSNDFTAESVPKAGHWIGDENPVWCGNRALRFFGDGERIPDVDLSYLTDRVTLQSGALG</sequence>
<keyword evidence="3" id="KW-0378">Hydrolase</keyword>
<dbReference type="Pfam" id="PF00561">
    <property type="entry name" value="Abhydrolase_1"/>
    <property type="match status" value="1"/>
</dbReference>
<organism evidence="3 4">
    <name type="scientific">Lophiotrema nucula</name>
    <dbReference type="NCBI Taxonomy" id="690887"/>
    <lineage>
        <taxon>Eukaryota</taxon>
        <taxon>Fungi</taxon>
        <taxon>Dikarya</taxon>
        <taxon>Ascomycota</taxon>
        <taxon>Pezizomycotina</taxon>
        <taxon>Dothideomycetes</taxon>
        <taxon>Pleosporomycetidae</taxon>
        <taxon>Pleosporales</taxon>
        <taxon>Lophiotremataceae</taxon>
        <taxon>Lophiotrema</taxon>
    </lineage>
</organism>
<feature type="signal peptide" evidence="1">
    <location>
        <begin position="1"/>
        <end position="20"/>
    </location>
</feature>
<dbReference type="PANTHER" id="PTHR43329">
    <property type="entry name" value="EPOXIDE HYDROLASE"/>
    <property type="match status" value="1"/>
</dbReference>
<proteinExistence type="predicted"/>
<dbReference type="InterPro" id="IPR029058">
    <property type="entry name" value="AB_hydrolase_fold"/>
</dbReference>
<keyword evidence="4" id="KW-1185">Reference proteome</keyword>
<dbReference type="Gene3D" id="3.40.50.1820">
    <property type="entry name" value="alpha/beta hydrolase"/>
    <property type="match status" value="1"/>
</dbReference>
<dbReference type="InterPro" id="IPR000073">
    <property type="entry name" value="AB_hydrolase_1"/>
</dbReference>
<feature type="domain" description="AB hydrolase-1" evidence="2">
    <location>
        <begin position="52"/>
        <end position="300"/>
    </location>
</feature>
<reference evidence="3" key="1">
    <citation type="journal article" date="2020" name="Stud. Mycol.">
        <title>101 Dothideomycetes genomes: a test case for predicting lifestyles and emergence of pathogens.</title>
        <authorList>
            <person name="Haridas S."/>
            <person name="Albert R."/>
            <person name="Binder M."/>
            <person name="Bloem J."/>
            <person name="Labutti K."/>
            <person name="Salamov A."/>
            <person name="Andreopoulos B."/>
            <person name="Baker S."/>
            <person name="Barry K."/>
            <person name="Bills G."/>
            <person name="Bluhm B."/>
            <person name="Cannon C."/>
            <person name="Castanera R."/>
            <person name="Culley D."/>
            <person name="Daum C."/>
            <person name="Ezra D."/>
            <person name="Gonzalez J."/>
            <person name="Henrissat B."/>
            <person name="Kuo A."/>
            <person name="Liang C."/>
            <person name="Lipzen A."/>
            <person name="Lutzoni F."/>
            <person name="Magnuson J."/>
            <person name="Mondo S."/>
            <person name="Nolan M."/>
            <person name="Ohm R."/>
            <person name="Pangilinan J."/>
            <person name="Park H.-J."/>
            <person name="Ramirez L."/>
            <person name="Alfaro M."/>
            <person name="Sun H."/>
            <person name="Tritt A."/>
            <person name="Yoshinaga Y."/>
            <person name="Zwiers L.-H."/>
            <person name="Turgeon B."/>
            <person name="Goodwin S."/>
            <person name="Spatafora J."/>
            <person name="Crous P."/>
            <person name="Grigoriev I."/>
        </authorList>
    </citation>
    <scope>NUCLEOTIDE SEQUENCE</scope>
    <source>
        <strain evidence="3">CBS 627.86</strain>
    </source>
</reference>
<dbReference type="AlphaFoldDB" id="A0A6A5ZDM7"/>
<dbReference type="EMBL" id="ML977319">
    <property type="protein sequence ID" value="KAF2117013.1"/>
    <property type="molecule type" value="Genomic_DNA"/>
</dbReference>
<dbReference type="OrthoDB" id="408373at2759"/>
<dbReference type="GO" id="GO:0016787">
    <property type="term" value="F:hydrolase activity"/>
    <property type="evidence" value="ECO:0007669"/>
    <property type="project" value="UniProtKB-KW"/>
</dbReference>
<evidence type="ECO:0000256" key="1">
    <source>
        <dbReference type="SAM" id="SignalP"/>
    </source>
</evidence>
<name>A0A6A5ZDM7_9PLEO</name>
<dbReference type="Proteomes" id="UP000799770">
    <property type="component" value="Unassembled WGS sequence"/>
</dbReference>
<gene>
    <name evidence="3" type="ORF">BDV96DRAFT_17324</name>
</gene>
<dbReference type="SUPFAM" id="SSF53474">
    <property type="entry name" value="alpha/beta-Hydrolases"/>
    <property type="match status" value="1"/>
</dbReference>
<evidence type="ECO:0000259" key="2">
    <source>
        <dbReference type="Pfam" id="PF00561"/>
    </source>
</evidence>